<evidence type="ECO:0000259" key="2">
    <source>
        <dbReference type="Pfam" id="PF07603"/>
    </source>
</evidence>
<dbReference type="PANTHER" id="PTHR35812:SF1">
    <property type="entry name" value="LIPOPROTEIN"/>
    <property type="match status" value="1"/>
</dbReference>
<accession>A0A7T0G382</accession>
<keyword evidence="1" id="KW-0732">Signal</keyword>
<dbReference type="KEGG" id="nva:G3M78_06505"/>
<evidence type="ECO:0000256" key="1">
    <source>
        <dbReference type="SAM" id="SignalP"/>
    </source>
</evidence>
<feature type="signal peptide" evidence="1">
    <location>
        <begin position="1"/>
        <end position="32"/>
    </location>
</feature>
<reference evidence="4" key="1">
    <citation type="submission" date="2020-02" db="EMBL/GenBank/DDBJ databases">
        <title>Genomic and physiological characterization of two novel Nitrospinaceae genera.</title>
        <authorList>
            <person name="Mueller A.J."/>
            <person name="Jung M.-Y."/>
            <person name="Strachan C.R."/>
            <person name="Herbold C.W."/>
            <person name="Kirkegaard R.H."/>
            <person name="Daims H."/>
        </authorList>
    </citation>
    <scope>NUCLEOTIDE SEQUENCE [LARGE SCALE GENOMIC DNA]</scope>
</reference>
<evidence type="ECO:0000313" key="3">
    <source>
        <dbReference type="EMBL" id="QPJ65058.1"/>
    </source>
</evidence>
<dbReference type="PANTHER" id="PTHR35812">
    <property type="entry name" value="LIPOPROTEIN"/>
    <property type="match status" value="1"/>
</dbReference>
<dbReference type="EMBL" id="CP048620">
    <property type="protein sequence ID" value="QPJ65058.1"/>
    <property type="molecule type" value="Genomic_DNA"/>
</dbReference>
<feature type="chain" id="PRO_5032443668" evidence="1">
    <location>
        <begin position="33"/>
        <end position="213"/>
    </location>
</feature>
<name>A0A7T0G382_9BACT</name>
<dbReference type="Proteomes" id="UP000594464">
    <property type="component" value="Chromosome"/>
</dbReference>
<dbReference type="AlphaFoldDB" id="A0A7T0G382"/>
<feature type="domain" description="Lcl C-terminal" evidence="2">
    <location>
        <begin position="71"/>
        <end position="190"/>
    </location>
</feature>
<dbReference type="InterPro" id="IPR011460">
    <property type="entry name" value="Lcl_C"/>
</dbReference>
<organism evidence="3 4">
    <name type="scientific">Candidatus Nitrohelix vancouverensis</name>
    <dbReference type="NCBI Taxonomy" id="2705534"/>
    <lineage>
        <taxon>Bacteria</taxon>
        <taxon>Pseudomonadati</taxon>
        <taxon>Nitrospinota/Tectimicrobiota group</taxon>
        <taxon>Nitrospinota</taxon>
        <taxon>Nitrospinia</taxon>
        <taxon>Nitrospinales</taxon>
        <taxon>Nitrospinaceae</taxon>
        <taxon>Candidatus Nitrohelix</taxon>
    </lineage>
</organism>
<protein>
    <submittedName>
        <fullName evidence="3">DUF1566 domain-containing protein</fullName>
    </submittedName>
</protein>
<gene>
    <name evidence="3" type="ORF">G3M78_06505</name>
</gene>
<evidence type="ECO:0000313" key="4">
    <source>
        <dbReference type="Proteomes" id="UP000594464"/>
    </source>
</evidence>
<sequence length="213" mass="24345">MQLVIKPSNTMRRFILISALIVCVSQAGQGFAEEPKKGGDPLFEGQILSLTKPVQELAPSGDTRFTDNKDGTVTDQKTGLIWKQTDSYQEHKKWINWEMAQDFVKDLNDARFAGHSDWRLPDRSELESLYEKDKNIAWNYYWTENQIHMDPVFGNTSCCFWSSETQKEDYAWGFNYIRGKAYLSMKSGPGLSLSVIRPVRGEKAVNSMAEAKK</sequence>
<dbReference type="Pfam" id="PF07603">
    <property type="entry name" value="Lcl_C"/>
    <property type="match status" value="1"/>
</dbReference>
<proteinExistence type="predicted"/>